<keyword evidence="1" id="KW-1133">Transmembrane helix</keyword>
<dbReference type="EMBL" id="CP007032">
    <property type="protein sequence ID" value="AHF06725.1"/>
    <property type="molecule type" value="Genomic_DNA"/>
</dbReference>
<reference evidence="2 3" key="1">
    <citation type="submission" date="2013-12" db="EMBL/GenBank/DDBJ databases">
        <authorList>
            <consortium name="DOE Joint Genome Institute"/>
            <person name="Smidt H."/>
            <person name="Huntemann M."/>
            <person name="Han J."/>
            <person name="Chen A."/>
            <person name="Kyrpides N."/>
            <person name="Mavromatis K."/>
            <person name="Markowitz V."/>
            <person name="Palaniappan K."/>
            <person name="Ivanova N."/>
            <person name="Schaumberg A."/>
            <person name="Pati A."/>
            <person name="Liolios K."/>
            <person name="Nordberg H.P."/>
            <person name="Cantor M.N."/>
            <person name="Hua S.X."/>
            <person name="Woyke T."/>
        </authorList>
    </citation>
    <scope>NUCLEOTIDE SEQUENCE [LARGE SCALE GENOMIC DNA]</scope>
    <source>
        <strain evidence="3">DSM 15288</strain>
    </source>
</reference>
<evidence type="ECO:0008006" key="4">
    <source>
        <dbReference type="Google" id="ProtNLM"/>
    </source>
</evidence>
<evidence type="ECO:0000313" key="3">
    <source>
        <dbReference type="Proteomes" id="UP000010847"/>
    </source>
</evidence>
<gene>
    <name evidence="2" type="ORF">DESME_06375</name>
</gene>
<dbReference type="RefSeq" id="WP_006715601.1">
    <property type="nucleotide sequence ID" value="NZ_CP007032.1"/>
</dbReference>
<dbReference type="eggNOG" id="ENOG5033J2R">
    <property type="taxonomic scope" value="Bacteria"/>
</dbReference>
<feature type="transmembrane region" description="Helical" evidence="1">
    <location>
        <begin position="6"/>
        <end position="23"/>
    </location>
</feature>
<sequence>MRHSRYLWLLMIIMSCLVVMIAWKTPQAVVSAMAQPQFADTPRVAVQRFWDCLDTRQLEMADQLLLSQDLSPLGEYEVEKWKELVERDPFLSMKKLEFLSSSSQEDIIIRVSWASPLRENLSATYAIKTQSTPEGWKITQIKKITPQSMAIQFN</sequence>
<organism evidence="2 3">
    <name type="scientific">Desulfitobacterium metallireducens DSM 15288</name>
    <dbReference type="NCBI Taxonomy" id="871968"/>
    <lineage>
        <taxon>Bacteria</taxon>
        <taxon>Bacillati</taxon>
        <taxon>Bacillota</taxon>
        <taxon>Clostridia</taxon>
        <taxon>Eubacteriales</taxon>
        <taxon>Desulfitobacteriaceae</taxon>
        <taxon>Desulfitobacterium</taxon>
    </lineage>
</organism>
<evidence type="ECO:0000256" key="1">
    <source>
        <dbReference type="SAM" id="Phobius"/>
    </source>
</evidence>
<dbReference type="KEGG" id="dmt:DESME_06375"/>
<name>W0E7A1_9FIRM</name>
<evidence type="ECO:0000313" key="2">
    <source>
        <dbReference type="EMBL" id="AHF06725.1"/>
    </source>
</evidence>
<accession>W0E7A1</accession>
<proteinExistence type="predicted"/>
<dbReference type="AlphaFoldDB" id="W0E7A1"/>
<keyword evidence="1" id="KW-0472">Membrane</keyword>
<keyword evidence="1" id="KW-0812">Transmembrane</keyword>
<protein>
    <recommendedName>
        <fullName evidence="4">DUF4829 domain-containing protein</fullName>
    </recommendedName>
</protein>
<keyword evidence="3" id="KW-1185">Reference proteome</keyword>
<dbReference type="HOGENOM" id="CLU_1719392_0_0_9"/>
<dbReference type="STRING" id="871968.DESME_06375"/>
<dbReference type="OrthoDB" id="1796886at2"/>
<dbReference type="PROSITE" id="PS51257">
    <property type="entry name" value="PROKAR_LIPOPROTEIN"/>
    <property type="match status" value="1"/>
</dbReference>
<dbReference type="Proteomes" id="UP000010847">
    <property type="component" value="Chromosome"/>
</dbReference>